<sequence length="161" mass="18478">MKYIVETNEEDLEDPGVQFINSKDDVNDDDFVYDSNVEESISVGLNSDPVVEEQHTDAIGEDSDCVYSYYPTVEELNTDYSYDEEKNVRYPMFNEENEMWDPQFEVEKTLTNGKLQPIRSHKSALTEPSPSEFYYMPTPDIIPANSNLYNTNGPALDVYPS</sequence>
<evidence type="ECO:0000313" key="2">
    <source>
        <dbReference type="Proteomes" id="UP001604336"/>
    </source>
</evidence>
<dbReference type="Proteomes" id="UP001604336">
    <property type="component" value="Unassembled WGS sequence"/>
</dbReference>
<reference evidence="2" key="1">
    <citation type="submission" date="2024-07" db="EMBL/GenBank/DDBJ databases">
        <title>Two chromosome-level genome assemblies of Korean endemic species Abeliophyllum distichum and Forsythia ovata (Oleaceae).</title>
        <authorList>
            <person name="Jang H."/>
        </authorList>
    </citation>
    <scope>NUCLEOTIDE SEQUENCE [LARGE SCALE GENOMIC DNA]</scope>
</reference>
<keyword evidence="2" id="KW-1185">Reference proteome</keyword>
<organism evidence="1 2">
    <name type="scientific">Abeliophyllum distichum</name>
    <dbReference type="NCBI Taxonomy" id="126358"/>
    <lineage>
        <taxon>Eukaryota</taxon>
        <taxon>Viridiplantae</taxon>
        <taxon>Streptophyta</taxon>
        <taxon>Embryophyta</taxon>
        <taxon>Tracheophyta</taxon>
        <taxon>Spermatophyta</taxon>
        <taxon>Magnoliopsida</taxon>
        <taxon>eudicotyledons</taxon>
        <taxon>Gunneridae</taxon>
        <taxon>Pentapetalae</taxon>
        <taxon>asterids</taxon>
        <taxon>lamiids</taxon>
        <taxon>Lamiales</taxon>
        <taxon>Oleaceae</taxon>
        <taxon>Forsythieae</taxon>
        <taxon>Abeliophyllum</taxon>
    </lineage>
</organism>
<proteinExistence type="predicted"/>
<evidence type="ECO:0000313" key="1">
    <source>
        <dbReference type="EMBL" id="KAL2517849.1"/>
    </source>
</evidence>
<accession>A0ABD1TYP0</accession>
<dbReference type="AlphaFoldDB" id="A0ABD1TYP0"/>
<protein>
    <submittedName>
        <fullName evidence="1">Uncharacterized protein</fullName>
    </submittedName>
</protein>
<name>A0ABD1TYP0_9LAMI</name>
<gene>
    <name evidence="1" type="ORF">Adt_14096</name>
</gene>
<dbReference type="EMBL" id="JBFOLK010000004">
    <property type="protein sequence ID" value="KAL2517849.1"/>
    <property type="molecule type" value="Genomic_DNA"/>
</dbReference>
<comment type="caution">
    <text evidence="1">The sequence shown here is derived from an EMBL/GenBank/DDBJ whole genome shotgun (WGS) entry which is preliminary data.</text>
</comment>